<accession>A0A5P2CUF2</accession>
<proteinExistence type="predicted"/>
<dbReference type="AlphaFoldDB" id="A0A5P2CUF2"/>
<organism evidence="2 3">
    <name type="scientific">Streptomyces venezuelae</name>
    <dbReference type="NCBI Taxonomy" id="54571"/>
    <lineage>
        <taxon>Bacteria</taxon>
        <taxon>Bacillati</taxon>
        <taxon>Actinomycetota</taxon>
        <taxon>Actinomycetes</taxon>
        <taxon>Kitasatosporales</taxon>
        <taxon>Streptomycetaceae</taxon>
        <taxon>Streptomyces</taxon>
    </lineage>
</organism>
<dbReference type="Proteomes" id="UP000325211">
    <property type="component" value="Chromosome"/>
</dbReference>
<gene>
    <name evidence="2" type="ORF">DEJ50_00530</name>
</gene>
<protein>
    <submittedName>
        <fullName evidence="2">Uncharacterized protein</fullName>
    </submittedName>
</protein>
<reference evidence="2 3" key="1">
    <citation type="submission" date="2018-05" db="EMBL/GenBank/DDBJ databases">
        <title>Streptomyces venezuelae.</title>
        <authorList>
            <person name="Kim W."/>
            <person name="Lee N."/>
            <person name="Cho B.-K."/>
        </authorList>
    </citation>
    <scope>NUCLEOTIDE SEQUENCE [LARGE SCALE GENOMIC DNA]</scope>
    <source>
        <strain evidence="2 3">ATCC 21782</strain>
    </source>
</reference>
<sequence length="268" mass="28981">MWDRTGGSNALNDWRTDAQLVVDIEPIAGTDNVKLTARVRGLAITKEDNKGVWKRAESYWATGELKLQARDVNGSFTVVVREQTRGEIKVAGVEPAEPCTLTYTLPRAQLIDHAIDFSYHVDDATRISRATVSGRCVLNIPPSMDTYRPGTVRDPATGERSGDKTTANTPIQHKLHGYAKLTTADAGNGADTNITANVHISVTGMLGAPELLTKVSVLERYDAQKDAWVSVASRSTRKTKGMTSSSVDADTLTARVAGKIAPLWNTSS</sequence>
<evidence type="ECO:0000256" key="1">
    <source>
        <dbReference type="SAM" id="MobiDB-lite"/>
    </source>
</evidence>
<dbReference type="EMBL" id="CP029190">
    <property type="protein sequence ID" value="QES46562.1"/>
    <property type="molecule type" value="Genomic_DNA"/>
</dbReference>
<feature type="region of interest" description="Disordered" evidence="1">
    <location>
        <begin position="146"/>
        <end position="171"/>
    </location>
</feature>
<evidence type="ECO:0000313" key="3">
    <source>
        <dbReference type="Proteomes" id="UP000325211"/>
    </source>
</evidence>
<name>A0A5P2CUF2_STRVZ</name>
<evidence type="ECO:0000313" key="2">
    <source>
        <dbReference type="EMBL" id="QES46562.1"/>
    </source>
</evidence>
<dbReference type="OrthoDB" id="9964582at2"/>
<dbReference type="RefSeq" id="WP_150205431.1">
    <property type="nucleotide sequence ID" value="NZ_CP029190.1"/>
</dbReference>